<dbReference type="EMBL" id="BAABBO010000009">
    <property type="protein sequence ID" value="GAA3961115.1"/>
    <property type="molecule type" value="Genomic_DNA"/>
</dbReference>
<reference evidence="4" key="1">
    <citation type="journal article" date="2019" name="Int. J. Syst. Evol. Microbiol.">
        <title>The Global Catalogue of Microorganisms (GCM) 10K type strain sequencing project: providing services to taxonomists for standard genome sequencing and annotation.</title>
        <authorList>
            <consortium name="The Broad Institute Genomics Platform"/>
            <consortium name="The Broad Institute Genome Sequencing Center for Infectious Disease"/>
            <person name="Wu L."/>
            <person name="Ma J."/>
        </authorList>
    </citation>
    <scope>NUCLEOTIDE SEQUENCE [LARGE SCALE GENOMIC DNA]</scope>
    <source>
        <strain evidence="4">JCM 17555</strain>
    </source>
</reference>
<organism evidence="3 4">
    <name type="scientific">Allohahella marinimesophila</name>
    <dbReference type="NCBI Taxonomy" id="1054972"/>
    <lineage>
        <taxon>Bacteria</taxon>
        <taxon>Pseudomonadati</taxon>
        <taxon>Pseudomonadota</taxon>
        <taxon>Gammaproteobacteria</taxon>
        <taxon>Oceanospirillales</taxon>
        <taxon>Hahellaceae</taxon>
        <taxon>Allohahella</taxon>
    </lineage>
</organism>
<feature type="domain" description="YCII-related" evidence="2">
    <location>
        <begin position="1"/>
        <end position="115"/>
    </location>
</feature>
<keyword evidence="4" id="KW-1185">Reference proteome</keyword>
<evidence type="ECO:0000259" key="2">
    <source>
        <dbReference type="Pfam" id="PF03795"/>
    </source>
</evidence>
<proteinExistence type="inferred from homology"/>
<evidence type="ECO:0000256" key="1">
    <source>
        <dbReference type="ARBA" id="ARBA00007689"/>
    </source>
</evidence>
<dbReference type="PANTHER" id="PTHR35174:SF3">
    <property type="entry name" value="BLL7171 PROTEIN"/>
    <property type="match status" value="1"/>
</dbReference>
<dbReference type="RefSeq" id="WP_344805658.1">
    <property type="nucleotide sequence ID" value="NZ_BAABBO010000009.1"/>
</dbReference>
<evidence type="ECO:0000313" key="3">
    <source>
        <dbReference type="EMBL" id="GAA3961115.1"/>
    </source>
</evidence>
<sequence length="123" mass="13706">MKYLALVYYDEQKMSAMSEKDWHALNRECLACGENLRASSIMIGGEALQTTDTATTVRVRDGKVTITDGPFAETKEQLAGFYMLEARDLNEAIQAASKIPPGRYGCVEVRPVRELDPALFEAR</sequence>
<gene>
    <name evidence="3" type="ORF">GCM10022278_18980</name>
</gene>
<comment type="caution">
    <text evidence="3">The sequence shown here is derived from an EMBL/GenBank/DDBJ whole genome shotgun (WGS) entry which is preliminary data.</text>
</comment>
<name>A0ABP7P7P3_9GAMM</name>
<dbReference type="Pfam" id="PF03795">
    <property type="entry name" value="YCII"/>
    <property type="match status" value="1"/>
</dbReference>
<dbReference type="SUPFAM" id="SSF54909">
    <property type="entry name" value="Dimeric alpha+beta barrel"/>
    <property type="match status" value="1"/>
</dbReference>
<comment type="similarity">
    <text evidence="1">Belongs to the YciI family.</text>
</comment>
<dbReference type="Proteomes" id="UP001501337">
    <property type="component" value="Unassembled WGS sequence"/>
</dbReference>
<dbReference type="InterPro" id="IPR011008">
    <property type="entry name" value="Dimeric_a/b-barrel"/>
</dbReference>
<dbReference type="InterPro" id="IPR005545">
    <property type="entry name" value="YCII"/>
</dbReference>
<dbReference type="PANTHER" id="PTHR35174">
    <property type="entry name" value="BLL7171 PROTEIN-RELATED"/>
    <property type="match status" value="1"/>
</dbReference>
<evidence type="ECO:0000313" key="4">
    <source>
        <dbReference type="Proteomes" id="UP001501337"/>
    </source>
</evidence>
<dbReference type="Gene3D" id="3.30.70.1060">
    <property type="entry name" value="Dimeric alpha+beta barrel"/>
    <property type="match status" value="1"/>
</dbReference>
<protein>
    <submittedName>
        <fullName evidence="3">YciI family protein</fullName>
    </submittedName>
</protein>
<accession>A0ABP7P7P3</accession>